<sequence length="520" mass="55643">MRKTKPSRTTAVARQSQQGKYKMTTIDCTLLNASGHVQALPQRYSLVSLAGVGMTVGNVWPAIGGTILVAISNGGPPGVLYEFLVVSFFYFLVAASLAELASAIPSAGGVYHWATVLPGRKWGRPLGFFAGWWNYLGLAMGGASMTAILGNTVVQMYALNHPDFVAETWHVFVVYIICVWLSAALVCVANAAMPFLNKAGIFFILAGFLITTVAVAAMPGHNGRSPHATSEFVWTQWTQSLGYPDGFVFVAGMLNGAYSIGTVDVITHLAEEIPHPERAVPIGMGLQIVMGFLTGFCFLVAIMYAISDLSAVSDAAYPIAEIYRQATGNAAGASALLALLLVNIALCVIGLSITNGRTLWALARDGATPVPKFLSKVHEGLGMPLNATISGAVLVSVLGCIYIGSKTAFNAFIASTILFFSSSYIVCIVPHLIRRCRGREILSYGPFKLRGGNGWVGIVVNAMACSYLMTWFVIYSFPYYLPTSAASMNYSCLIWGGFTVFAGVWWVLSGHKGIGSERQE</sequence>
<feature type="transmembrane region" description="Helical" evidence="6">
    <location>
        <begin position="282"/>
        <end position="306"/>
    </location>
</feature>
<feature type="transmembrane region" description="Helical" evidence="6">
    <location>
        <begin position="126"/>
        <end position="149"/>
    </location>
</feature>
<dbReference type="STRING" id="2025994.A0A2T3A2N1"/>
<keyword evidence="5 6" id="KW-0472">Membrane</keyword>
<name>A0A2T3A2N1_9PEZI</name>
<dbReference type="GO" id="GO:0006865">
    <property type="term" value="P:amino acid transport"/>
    <property type="evidence" value="ECO:0007669"/>
    <property type="project" value="InterPro"/>
</dbReference>
<dbReference type="PANTHER" id="PTHR45649:SF27">
    <property type="entry name" value="CHOLINE TRANSPORTER (EUROFUNG)"/>
    <property type="match status" value="1"/>
</dbReference>
<protein>
    <submittedName>
        <fullName evidence="7">Amino acid/polyamine transporter I</fullName>
    </submittedName>
</protein>
<dbReference type="InterPro" id="IPR002293">
    <property type="entry name" value="AA/rel_permease1"/>
</dbReference>
<gene>
    <name evidence="7" type="ORF">BD289DRAFT_468339</name>
</gene>
<dbReference type="Proteomes" id="UP000241462">
    <property type="component" value="Unassembled WGS sequence"/>
</dbReference>
<reference evidence="7 8" key="1">
    <citation type="journal article" date="2018" name="Mycol. Prog.">
        <title>Coniella lustricola, a new species from submerged detritus.</title>
        <authorList>
            <person name="Raudabaugh D.B."/>
            <person name="Iturriaga T."/>
            <person name="Carver A."/>
            <person name="Mondo S."/>
            <person name="Pangilinan J."/>
            <person name="Lipzen A."/>
            <person name="He G."/>
            <person name="Amirebrahimi M."/>
            <person name="Grigoriev I.V."/>
            <person name="Miller A.N."/>
        </authorList>
    </citation>
    <scope>NUCLEOTIDE SEQUENCE [LARGE SCALE GENOMIC DNA]</scope>
    <source>
        <strain evidence="7 8">B22-T-1</strain>
    </source>
</reference>
<dbReference type="PIRSF" id="PIRSF006060">
    <property type="entry name" value="AA_transporter"/>
    <property type="match status" value="1"/>
</dbReference>
<evidence type="ECO:0000256" key="4">
    <source>
        <dbReference type="ARBA" id="ARBA00022989"/>
    </source>
</evidence>
<proteinExistence type="predicted"/>
<organism evidence="7 8">
    <name type="scientific">Coniella lustricola</name>
    <dbReference type="NCBI Taxonomy" id="2025994"/>
    <lineage>
        <taxon>Eukaryota</taxon>
        <taxon>Fungi</taxon>
        <taxon>Dikarya</taxon>
        <taxon>Ascomycota</taxon>
        <taxon>Pezizomycotina</taxon>
        <taxon>Sordariomycetes</taxon>
        <taxon>Sordariomycetidae</taxon>
        <taxon>Diaporthales</taxon>
        <taxon>Schizoparmaceae</taxon>
        <taxon>Coniella</taxon>
    </lineage>
</organism>
<evidence type="ECO:0000313" key="7">
    <source>
        <dbReference type="EMBL" id="PSR81774.1"/>
    </source>
</evidence>
<feature type="transmembrane region" description="Helical" evidence="6">
    <location>
        <begin position="83"/>
        <end position="114"/>
    </location>
</feature>
<keyword evidence="8" id="KW-1185">Reference proteome</keyword>
<dbReference type="InParanoid" id="A0A2T3A2N1"/>
<feature type="transmembrane region" description="Helical" evidence="6">
    <location>
        <begin position="411"/>
        <end position="433"/>
    </location>
</feature>
<evidence type="ECO:0000256" key="1">
    <source>
        <dbReference type="ARBA" id="ARBA00004141"/>
    </source>
</evidence>
<evidence type="ECO:0000313" key="8">
    <source>
        <dbReference type="Proteomes" id="UP000241462"/>
    </source>
</evidence>
<evidence type="ECO:0000256" key="2">
    <source>
        <dbReference type="ARBA" id="ARBA00022448"/>
    </source>
</evidence>
<dbReference type="Gene3D" id="1.20.1740.10">
    <property type="entry name" value="Amino acid/polyamine transporter I"/>
    <property type="match status" value="1"/>
</dbReference>
<feature type="transmembrane region" description="Helical" evidence="6">
    <location>
        <begin position="487"/>
        <end position="508"/>
    </location>
</feature>
<dbReference type="GO" id="GO:0016020">
    <property type="term" value="C:membrane"/>
    <property type="evidence" value="ECO:0007669"/>
    <property type="project" value="UniProtKB-SubCell"/>
</dbReference>
<dbReference type="OrthoDB" id="2417308at2759"/>
<dbReference type="PANTHER" id="PTHR45649">
    <property type="entry name" value="AMINO-ACID PERMEASE BAT1"/>
    <property type="match status" value="1"/>
</dbReference>
<feature type="transmembrane region" description="Helical" evidence="6">
    <location>
        <begin position="247"/>
        <end position="270"/>
    </location>
</feature>
<dbReference type="PROSITE" id="PS00218">
    <property type="entry name" value="AMINO_ACID_PERMEASE_1"/>
    <property type="match status" value="1"/>
</dbReference>
<dbReference type="Pfam" id="PF13520">
    <property type="entry name" value="AA_permease_2"/>
    <property type="match status" value="1"/>
</dbReference>
<evidence type="ECO:0000256" key="3">
    <source>
        <dbReference type="ARBA" id="ARBA00022692"/>
    </source>
</evidence>
<keyword evidence="2" id="KW-0813">Transport</keyword>
<accession>A0A2T3A2N1</accession>
<keyword evidence="3 6" id="KW-0812">Transmembrane</keyword>
<feature type="transmembrane region" description="Helical" evidence="6">
    <location>
        <begin position="199"/>
        <end position="218"/>
    </location>
</feature>
<feature type="transmembrane region" description="Helical" evidence="6">
    <location>
        <begin position="454"/>
        <end position="475"/>
    </location>
</feature>
<feature type="transmembrane region" description="Helical" evidence="6">
    <location>
        <begin position="385"/>
        <end position="405"/>
    </location>
</feature>
<feature type="transmembrane region" description="Helical" evidence="6">
    <location>
        <begin position="333"/>
        <end position="354"/>
    </location>
</feature>
<comment type="subcellular location">
    <subcellularLocation>
        <location evidence="1">Membrane</location>
        <topology evidence="1">Multi-pass membrane protein</topology>
    </subcellularLocation>
</comment>
<dbReference type="GO" id="GO:0022857">
    <property type="term" value="F:transmembrane transporter activity"/>
    <property type="evidence" value="ECO:0007669"/>
    <property type="project" value="InterPro"/>
</dbReference>
<evidence type="ECO:0000256" key="5">
    <source>
        <dbReference type="ARBA" id="ARBA00023136"/>
    </source>
</evidence>
<dbReference type="InterPro" id="IPR004840">
    <property type="entry name" value="Amino_acid_permease_CS"/>
</dbReference>
<dbReference type="EMBL" id="KZ678494">
    <property type="protein sequence ID" value="PSR81774.1"/>
    <property type="molecule type" value="Genomic_DNA"/>
</dbReference>
<keyword evidence="4 6" id="KW-1133">Transmembrane helix</keyword>
<dbReference type="AlphaFoldDB" id="A0A2T3A2N1"/>
<evidence type="ECO:0000256" key="6">
    <source>
        <dbReference type="SAM" id="Phobius"/>
    </source>
</evidence>
<feature type="transmembrane region" description="Helical" evidence="6">
    <location>
        <begin position="46"/>
        <end position="71"/>
    </location>
</feature>
<feature type="transmembrane region" description="Helical" evidence="6">
    <location>
        <begin position="169"/>
        <end position="192"/>
    </location>
</feature>